<dbReference type="AlphaFoldDB" id="A0A210QAI5"/>
<dbReference type="OrthoDB" id="5819442at2759"/>
<accession>A0A210QAI5</accession>
<evidence type="ECO:0000313" key="2">
    <source>
        <dbReference type="Proteomes" id="UP000242188"/>
    </source>
</evidence>
<gene>
    <name evidence="1" type="ORF">KP79_PYT09042</name>
</gene>
<evidence type="ECO:0000313" key="1">
    <source>
        <dbReference type="EMBL" id="OWF45742.1"/>
    </source>
</evidence>
<dbReference type="Gene3D" id="2.170.15.10">
    <property type="entry name" value="Proaerolysin, chain A, domain 3"/>
    <property type="match status" value="1"/>
</dbReference>
<protein>
    <submittedName>
        <fullName evidence="1">Uncharacterized protein</fullName>
    </submittedName>
</protein>
<comment type="caution">
    <text evidence="1">The sequence shown here is derived from an EMBL/GenBank/DDBJ whole genome shotgun (WGS) entry which is preliminary data.</text>
</comment>
<sequence>MSQELIDLEEIVKKWVADFPLDAKQRKEADDVISTDINWKHLRVQHGDTQYFDQIKATTPKSHVLFTAHFTNDTDQNQVYTLKTERKTKSTCTLSLQKSYTYGFSLDIKLTPPNPVIEANAGFKGEMGLTKTNDETFEEELLWSVDNQITVPPKFKTKANLVIKEDEYTSHFKTESKFEGKIHVTLRHKKDNTPITTLTTDVKRLFTGDKGFRVDKSGIYFVTQGRCRCRFGIEQHVKLSQTKVEDVVEEGEDEVDTTS</sequence>
<dbReference type="CDD" id="cd20237">
    <property type="entry name" value="PFM_LIN24-like"/>
    <property type="match status" value="1"/>
</dbReference>
<proteinExistence type="predicted"/>
<organism evidence="1 2">
    <name type="scientific">Mizuhopecten yessoensis</name>
    <name type="common">Japanese scallop</name>
    <name type="synonym">Patinopecten yessoensis</name>
    <dbReference type="NCBI Taxonomy" id="6573"/>
    <lineage>
        <taxon>Eukaryota</taxon>
        <taxon>Metazoa</taxon>
        <taxon>Spiralia</taxon>
        <taxon>Lophotrochozoa</taxon>
        <taxon>Mollusca</taxon>
        <taxon>Bivalvia</taxon>
        <taxon>Autobranchia</taxon>
        <taxon>Pteriomorphia</taxon>
        <taxon>Pectinida</taxon>
        <taxon>Pectinoidea</taxon>
        <taxon>Pectinidae</taxon>
        <taxon>Mizuhopecten</taxon>
    </lineage>
</organism>
<dbReference type="InterPro" id="IPR004991">
    <property type="entry name" value="Aerolysin-like"/>
</dbReference>
<dbReference type="EMBL" id="NEDP02004406">
    <property type="protein sequence ID" value="OWF45742.1"/>
    <property type="molecule type" value="Genomic_DNA"/>
</dbReference>
<dbReference type="SUPFAM" id="SSF56973">
    <property type="entry name" value="Aerolisin/ETX pore-forming domain"/>
    <property type="match status" value="1"/>
</dbReference>
<name>A0A210QAI5_MIZYE</name>
<dbReference type="Pfam" id="PF03318">
    <property type="entry name" value="ETX_MTX2"/>
    <property type="match status" value="1"/>
</dbReference>
<dbReference type="PANTHER" id="PTHR39369">
    <property type="entry name" value="LIN-24 (TWENTY-FOUR) LIKE"/>
    <property type="match status" value="1"/>
</dbReference>
<dbReference type="Proteomes" id="UP000242188">
    <property type="component" value="Unassembled WGS sequence"/>
</dbReference>
<reference evidence="1 2" key="1">
    <citation type="journal article" date="2017" name="Nat. Ecol. Evol.">
        <title>Scallop genome provides insights into evolution of bilaterian karyotype and development.</title>
        <authorList>
            <person name="Wang S."/>
            <person name="Zhang J."/>
            <person name="Jiao W."/>
            <person name="Li J."/>
            <person name="Xun X."/>
            <person name="Sun Y."/>
            <person name="Guo X."/>
            <person name="Huan P."/>
            <person name="Dong B."/>
            <person name="Zhang L."/>
            <person name="Hu X."/>
            <person name="Sun X."/>
            <person name="Wang J."/>
            <person name="Zhao C."/>
            <person name="Wang Y."/>
            <person name="Wang D."/>
            <person name="Huang X."/>
            <person name="Wang R."/>
            <person name="Lv J."/>
            <person name="Li Y."/>
            <person name="Zhang Z."/>
            <person name="Liu B."/>
            <person name="Lu W."/>
            <person name="Hui Y."/>
            <person name="Liang J."/>
            <person name="Zhou Z."/>
            <person name="Hou R."/>
            <person name="Li X."/>
            <person name="Liu Y."/>
            <person name="Li H."/>
            <person name="Ning X."/>
            <person name="Lin Y."/>
            <person name="Zhao L."/>
            <person name="Xing Q."/>
            <person name="Dou J."/>
            <person name="Li Y."/>
            <person name="Mao J."/>
            <person name="Guo H."/>
            <person name="Dou H."/>
            <person name="Li T."/>
            <person name="Mu C."/>
            <person name="Jiang W."/>
            <person name="Fu Q."/>
            <person name="Fu X."/>
            <person name="Miao Y."/>
            <person name="Liu J."/>
            <person name="Yu Q."/>
            <person name="Li R."/>
            <person name="Liao H."/>
            <person name="Li X."/>
            <person name="Kong Y."/>
            <person name="Jiang Z."/>
            <person name="Chourrout D."/>
            <person name="Li R."/>
            <person name="Bao Z."/>
        </authorList>
    </citation>
    <scope>NUCLEOTIDE SEQUENCE [LARGE SCALE GENOMIC DNA]</scope>
    <source>
        <strain evidence="1 2">PY_sf001</strain>
    </source>
</reference>
<dbReference type="PANTHER" id="PTHR39369:SF6">
    <property type="entry name" value="LIN-24 (TWENTY-FOUR) LIKE"/>
    <property type="match status" value="1"/>
</dbReference>
<keyword evidence="2" id="KW-1185">Reference proteome</keyword>